<sequence length="235" mass="25029">MADKKTIAVIGGSSGIGLATVKILAEAGHDVHVYSRSFDEEIDNVSHTELDVTDDEISDEIFPDKLDGLAYCPGSINLKPFQSLKSKDFESDFNINVLGAMKVLGAAMKALKKGDDSSVVLFSTVAVQTGMPYHTSVAASKGAIEGVTRTLAAEWAPKVRVNAVAPSLTDTQMASQLLSDEKKRETGAKRHPLKRVGEPEDIAEAVAYLLSGKASWITGHIFKIDGGMGSLQIPN</sequence>
<evidence type="ECO:0000256" key="1">
    <source>
        <dbReference type="ARBA" id="ARBA00006484"/>
    </source>
</evidence>
<dbReference type="PANTHER" id="PTHR43477:SF1">
    <property type="entry name" value="DIHYDROANTICAPSIN 7-DEHYDROGENASE"/>
    <property type="match status" value="1"/>
</dbReference>
<dbReference type="RefSeq" id="WP_137091873.1">
    <property type="nucleotide sequence ID" value="NZ_CP028923.1"/>
</dbReference>
<organism evidence="3 4">
    <name type="scientific">Mangrovivirga cuniculi</name>
    <dbReference type="NCBI Taxonomy" id="2715131"/>
    <lineage>
        <taxon>Bacteria</taxon>
        <taxon>Pseudomonadati</taxon>
        <taxon>Bacteroidota</taxon>
        <taxon>Cytophagia</taxon>
        <taxon>Cytophagales</taxon>
        <taxon>Mangrovivirgaceae</taxon>
        <taxon>Mangrovivirga</taxon>
    </lineage>
</organism>
<proteinExistence type="inferred from homology"/>
<evidence type="ECO:0000256" key="2">
    <source>
        <dbReference type="ARBA" id="ARBA00023002"/>
    </source>
</evidence>
<accession>A0A4D7JL04</accession>
<evidence type="ECO:0000313" key="3">
    <source>
        <dbReference type="EMBL" id="QCK16281.1"/>
    </source>
</evidence>
<dbReference type="InterPro" id="IPR002347">
    <property type="entry name" value="SDR_fam"/>
</dbReference>
<keyword evidence="2" id="KW-0560">Oxidoreductase</keyword>
<dbReference type="InterPro" id="IPR051122">
    <property type="entry name" value="SDR_DHRS6-like"/>
</dbReference>
<evidence type="ECO:0000313" key="4">
    <source>
        <dbReference type="Proteomes" id="UP000298616"/>
    </source>
</evidence>
<dbReference type="Gene3D" id="3.40.50.720">
    <property type="entry name" value="NAD(P)-binding Rossmann-like Domain"/>
    <property type="match status" value="1"/>
</dbReference>
<dbReference type="PANTHER" id="PTHR43477">
    <property type="entry name" value="DIHYDROANTICAPSIN 7-DEHYDROGENASE"/>
    <property type="match status" value="1"/>
</dbReference>
<name>A0A4D7JL04_9BACT</name>
<dbReference type="Pfam" id="PF13561">
    <property type="entry name" value="adh_short_C2"/>
    <property type="match status" value="1"/>
</dbReference>
<dbReference type="EMBL" id="CP028923">
    <property type="protein sequence ID" value="QCK16281.1"/>
    <property type="molecule type" value="Genomic_DNA"/>
</dbReference>
<dbReference type="InterPro" id="IPR036291">
    <property type="entry name" value="NAD(P)-bd_dom_sf"/>
</dbReference>
<reference evidence="3 4" key="1">
    <citation type="submission" date="2018-04" db="EMBL/GenBank/DDBJ databases">
        <title>Complete genome uncultured novel isolate.</title>
        <authorList>
            <person name="Merlino G."/>
        </authorList>
    </citation>
    <scope>NUCLEOTIDE SEQUENCE [LARGE SCALE GENOMIC DNA]</scope>
    <source>
        <strain evidence="4">R1DC9</strain>
    </source>
</reference>
<dbReference type="KEGG" id="fpf:DCC35_16820"/>
<dbReference type="CDD" id="cd05233">
    <property type="entry name" value="SDR_c"/>
    <property type="match status" value="1"/>
</dbReference>
<dbReference type="OrthoDB" id="9803333at2"/>
<comment type="similarity">
    <text evidence="1">Belongs to the short-chain dehydrogenases/reductases (SDR) family.</text>
</comment>
<dbReference type="PRINTS" id="PR00081">
    <property type="entry name" value="GDHRDH"/>
</dbReference>
<dbReference type="SUPFAM" id="SSF51735">
    <property type="entry name" value="NAD(P)-binding Rossmann-fold domains"/>
    <property type="match status" value="1"/>
</dbReference>
<dbReference type="Proteomes" id="UP000298616">
    <property type="component" value="Chromosome"/>
</dbReference>
<dbReference type="GO" id="GO:0016491">
    <property type="term" value="F:oxidoreductase activity"/>
    <property type="evidence" value="ECO:0007669"/>
    <property type="project" value="UniProtKB-KW"/>
</dbReference>
<protein>
    <submittedName>
        <fullName evidence="3">Oxidoreductase</fullName>
    </submittedName>
</protein>
<dbReference type="AlphaFoldDB" id="A0A4D7JL04"/>
<gene>
    <name evidence="3" type="ORF">DCC35_16820</name>
</gene>
<keyword evidence="4" id="KW-1185">Reference proteome</keyword>